<name>A0A0D2GGA7_9EURO</name>
<dbReference type="EMBL" id="KN846972">
    <property type="protein sequence ID" value="KIW79833.1"/>
    <property type="molecule type" value="Genomic_DNA"/>
</dbReference>
<dbReference type="AlphaFoldDB" id="A0A0D2GGA7"/>
<gene>
    <name evidence="1" type="ORF">Z517_06448</name>
</gene>
<dbReference type="VEuPathDB" id="FungiDB:Z517_06448"/>
<organism evidence="1 2">
    <name type="scientific">Fonsecaea pedrosoi CBS 271.37</name>
    <dbReference type="NCBI Taxonomy" id="1442368"/>
    <lineage>
        <taxon>Eukaryota</taxon>
        <taxon>Fungi</taxon>
        <taxon>Dikarya</taxon>
        <taxon>Ascomycota</taxon>
        <taxon>Pezizomycotina</taxon>
        <taxon>Eurotiomycetes</taxon>
        <taxon>Chaetothyriomycetidae</taxon>
        <taxon>Chaetothyriales</taxon>
        <taxon>Herpotrichiellaceae</taxon>
        <taxon>Fonsecaea</taxon>
    </lineage>
</organism>
<dbReference type="GeneID" id="25305938"/>
<dbReference type="RefSeq" id="XP_013283641.1">
    <property type="nucleotide sequence ID" value="XM_013428187.1"/>
</dbReference>
<proteinExistence type="predicted"/>
<evidence type="ECO:0000313" key="2">
    <source>
        <dbReference type="Proteomes" id="UP000053029"/>
    </source>
</evidence>
<sequence length="237" mass="26901">MYHTRGADDSEFLEAAKAVQLFAEDMIPGQPGLWHLPLEQVANIPSITRLYSLFENTKLATIMKRRQLEHPEKRITLRHGPDLMWHSKRSPLVRENQFVVAIGVNKPSIRQNITSSMLKRSHGIVTRDEDVLKSRQKINQDDGEELVTTNEDQKMVGRTTDDIAPTTTEASPEPSPQWQAFVELLRKDAEIVVSTLLDGDEQRVELEVGDILELDASEYLDPKEGLAGAMFVLFNWL</sequence>
<accession>A0A0D2GGA7</accession>
<dbReference type="Proteomes" id="UP000053029">
    <property type="component" value="Unassembled WGS sequence"/>
</dbReference>
<dbReference type="OrthoDB" id="4154195at2759"/>
<keyword evidence="2" id="KW-1185">Reference proteome</keyword>
<dbReference type="HOGENOM" id="CLU_1115764_0_0_1"/>
<evidence type="ECO:0000313" key="1">
    <source>
        <dbReference type="EMBL" id="KIW79833.1"/>
    </source>
</evidence>
<reference evidence="1 2" key="1">
    <citation type="submission" date="2015-01" db="EMBL/GenBank/DDBJ databases">
        <title>The Genome Sequence of Fonsecaea pedrosoi CBS 271.37.</title>
        <authorList>
            <consortium name="The Broad Institute Genomics Platform"/>
            <person name="Cuomo C."/>
            <person name="de Hoog S."/>
            <person name="Gorbushina A."/>
            <person name="Stielow B."/>
            <person name="Teixiera M."/>
            <person name="Abouelleil A."/>
            <person name="Chapman S.B."/>
            <person name="Priest M."/>
            <person name="Young S.K."/>
            <person name="Wortman J."/>
            <person name="Nusbaum C."/>
            <person name="Birren B."/>
        </authorList>
    </citation>
    <scope>NUCLEOTIDE SEQUENCE [LARGE SCALE GENOMIC DNA]</scope>
    <source>
        <strain evidence="1 2">CBS 271.37</strain>
    </source>
</reference>
<protein>
    <submittedName>
        <fullName evidence="1">Unplaced genomic scaffold supercont1.4, whole genome shotgun sequence</fullName>
    </submittedName>
</protein>